<proteinExistence type="predicted"/>
<feature type="compositionally biased region" description="Acidic residues" evidence="1">
    <location>
        <begin position="190"/>
        <end position="209"/>
    </location>
</feature>
<dbReference type="EMBL" id="CH408033">
    <property type="protein sequence ID" value="EAQ85787.1"/>
    <property type="molecule type" value="Genomic_DNA"/>
</dbReference>
<gene>
    <name evidence="3" type="ORF">CHGG_07040</name>
</gene>
<evidence type="ECO:0000313" key="3">
    <source>
        <dbReference type="EMBL" id="EAQ85787.1"/>
    </source>
</evidence>
<feature type="compositionally biased region" description="Acidic residues" evidence="1">
    <location>
        <begin position="152"/>
        <end position="164"/>
    </location>
</feature>
<dbReference type="PANTHER" id="PTHR11138">
    <property type="entry name" value="METHIONYL-TRNA FORMYLTRANSFERASE"/>
    <property type="match status" value="1"/>
</dbReference>
<evidence type="ECO:0000259" key="2">
    <source>
        <dbReference type="Pfam" id="PF00551"/>
    </source>
</evidence>
<keyword evidence="4" id="KW-1185">Reference proteome</keyword>
<dbReference type="InParanoid" id="Q2GYB4"/>
<dbReference type="Gene3D" id="3.40.50.170">
    <property type="entry name" value="Formyl transferase, N-terminal domain"/>
    <property type="match status" value="1"/>
</dbReference>
<dbReference type="InterPro" id="IPR002376">
    <property type="entry name" value="Formyl_transf_N"/>
</dbReference>
<feature type="compositionally biased region" description="Gly residues" evidence="1">
    <location>
        <begin position="695"/>
        <end position="708"/>
    </location>
</feature>
<feature type="compositionally biased region" description="Basic residues" evidence="1">
    <location>
        <begin position="533"/>
        <end position="566"/>
    </location>
</feature>
<organism evidence="3 4">
    <name type="scientific">Chaetomium globosum (strain ATCC 6205 / CBS 148.51 / DSM 1962 / NBRC 6347 / NRRL 1970)</name>
    <name type="common">Soil fungus</name>
    <dbReference type="NCBI Taxonomy" id="306901"/>
    <lineage>
        <taxon>Eukaryota</taxon>
        <taxon>Fungi</taxon>
        <taxon>Dikarya</taxon>
        <taxon>Ascomycota</taxon>
        <taxon>Pezizomycotina</taxon>
        <taxon>Sordariomycetes</taxon>
        <taxon>Sordariomycetidae</taxon>
        <taxon>Sordariales</taxon>
        <taxon>Chaetomiaceae</taxon>
        <taxon>Chaetomium</taxon>
    </lineage>
</organism>
<dbReference type="Pfam" id="PF00551">
    <property type="entry name" value="Formyl_trans_N"/>
    <property type="match status" value="1"/>
</dbReference>
<dbReference type="STRING" id="306901.Q2GYB4"/>
<feature type="compositionally biased region" description="Low complexity" evidence="1">
    <location>
        <begin position="167"/>
        <end position="189"/>
    </location>
</feature>
<dbReference type="eggNOG" id="KOG3082">
    <property type="taxonomic scope" value="Eukaryota"/>
</dbReference>
<dbReference type="RefSeq" id="XP_001224696.1">
    <property type="nucleotide sequence ID" value="XM_001224695.1"/>
</dbReference>
<feature type="region of interest" description="Disordered" evidence="1">
    <location>
        <begin position="666"/>
        <end position="710"/>
    </location>
</feature>
<feature type="region of interest" description="Disordered" evidence="1">
    <location>
        <begin position="508"/>
        <end position="610"/>
    </location>
</feature>
<feature type="domain" description="Formyl transferase N-terminal" evidence="2">
    <location>
        <begin position="392"/>
        <end position="523"/>
    </location>
</feature>
<dbReference type="Proteomes" id="UP000001056">
    <property type="component" value="Unassembled WGS sequence"/>
</dbReference>
<dbReference type="GeneID" id="4393181"/>
<dbReference type="OrthoDB" id="10268103at2759"/>
<dbReference type="VEuPathDB" id="FungiDB:CHGG_07040"/>
<feature type="compositionally biased region" description="Low complexity" evidence="1">
    <location>
        <begin position="567"/>
        <end position="593"/>
    </location>
</feature>
<name>Q2GYB4_CHAGB</name>
<dbReference type="GO" id="GO:0004479">
    <property type="term" value="F:methionyl-tRNA formyltransferase activity"/>
    <property type="evidence" value="ECO:0007669"/>
    <property type="project" value="TreeGrafter"/>
</dbReference>
<dbReference type="SUPFAM" id="SSF53328">
    <property type="entry name" value="Formyltransferase"/>
    <property type="match status" value="1"/>
</dbReference>
<feature type="compositionally biased region" description="Polar residues" evidence="1">
    <location>
        <begin position="114"/>
        <end position="134"/>
    </location>
</feature>
<sequence>MAACLRPFRGSSQFHATPRFAASTPRPSSTQTGATFATPALVIKSKVPRNRSTQDIIDDSSPISPEDGLPSGLPISRDALPESIEIDSSLIPQSSPSPEEPGEGRPPKRRRISIASSEPETDPLVSSQHSQDTDLGSLPDAPGDRILSYYSDVDEEDYEVDVNEGDSPNISPTQSIPSSPTRQSPPTTGDGEESELDDLEDGTEAEAADSETPKRTDTKPTFRVGPRFKLTEPPDKFTLHPDAYLSADIFSPQRRGAKYLPGGLAAELRDWLVDVKGGVDSEGEVKATSSALSFTTAAGAAKVVVGEVARGGPGMTLVSGSVVDRGAGDGLQQDVNVRVILAGEGSIEGLGDGGRAGNRNQVAPGTVVAIEPPAWDVELDGRTTFKKSDPLRILFCGSDEFSCASLKALHHEHKHNSDLIRSVDVVVRPSKPTGRGYKVIREVPLRRLAEQLSLPIHVRDTFTGWDMPKPDGDPINLIIAVSFGLFVPPRLIHASKYGGLNVHPSLLPEHHHPDPLPARLRRGRPAPANLPTRHPHPTRLHPHRAARPARPARRRPARPHAARRALHVPPARTLPNDNTTTTTTNNNNNNNHNGSTKPHPPNPPQQPKLLHAPKITSHDKQLLWTAHGAHEAMRRAAVLGSLWTHLGRSSTTDGGGGEKRAILADLSVVEGPPPDWRVSPGGVKSESKSTSTSGDGNGKGEGKGGIGSKRGVSWDGDGVVVWVQKRALPLTREARKAGEGLVWEAESVTSKYWVDRDREAVIVRMGGSWLRIGMIKMEGSTFKPARVVLDGWGARSV</sequence>
<dbReference type="HOGENOM" id="CLU_352659_0_0_1"/>
<dbReference type="GO" id="GO:0005739">
    <property type="term" value="C:mitochondrion"/>
    <property type="evidence" value="ECO:0007669"/>
    <property type="project" value="TreeGrafter"/>
</dbReference>
<feature type="compositionally biased region" description="Basic and acidic residues" evidence="1">
    <location>
        <begin position="211"/>
        <end position="220"/>
    </location>
</feature>
<dbReference type="AlphaFoldDB" id="Q2GYB4"/>
<feature type="compositionally biased region" description="Polar residues" evidence="1">
    <location>
        <begin position="25"/>
        <end position="35"/>
    </location>
</feature>
<protein>
    <recommendedName>
        <fullName evidence="2">Formyl transferase N-terminal domain-containing protein</fullName>
    </recommendedName>
</protein>
<dbReference type="InterPro" id="IPR036477">
    <property type="entry name" value="Formyl_transf_N_sf"/>
</dbReference>
<dbReference type="PANTHER" id="PTHR11138:SF5">
    <property type="entry name" value="METHIONYL-TRNA FORMYLTRANSFERASE, MITOCHONDRIAL"/>
    <property type="match status" value="1"/>
</dbReference>
<reference evidence="4" key="1">
    <citation type="journal article" date="2015" name="Genome Announc.">
        <title>Draft genome sequence of the cellulolytic fungus Chaetomium globosum.</title>
        <authorList>
            <person name="Cuomo C.A."/>
            <person name="Untereiner W.A."/>
            <person name="Ma L.-J."/>
            <person name="Grabherr M."/>
            <person name="Birren B.W."/>
        </authorList>
    </citation>
    <scope>NUCLEOTIDE SEQUENCE [LARGE SCALE GENOMIC DNA]</scope>
    <source>
        <strain evidence="4">ATCC 6205 / CBS 148.51 / DSM 1962 / NBRC 6347 / NRRL 1970</strain>
    </source>
</reference>
<evidence type="ECO:0000313" key="4">
    <source>
        <dbReference type="Proteomes" id="UP000001056"/>
    </source>
</evidence>
<evidence type="ECO:0000256" key="1">
    <source>
        <dbReference type="SAM" id="MobiDB-lite"/>
    </source>
</evidence>
<accession>Q2GYB4</accession>
<feature type="region of interest" description="Disordered" evidence="1">
    <location>
        <begin position="1"/>
        <end position="235"/>
    </location>
</feature>